<gene>
    <name evidence="3" type="ORF">ACFQ07_00500</name>
</gene>
<name>A0ABW3CAP0_9ACTN</name>
<dbReference type="InterPro" id="IPR008926">
    <property type="entry name" value="RNR_R1-su_N"/>
</dbReference>
<dbReference type="Gene3D" id="3.20.70.20">
    <property type="match status" value="1"/>
</dbReference>
<organism evidence="3 4">
    <name type="scientific">Actinomadura adrarensis</name>
    <dbReference type="NCBI Taxonomy" id="1819600"/>
    <lineage>
        <taxon>Bacteria</taxon>
        <taxon>Bacillati</taxon>
        <taxon>Actinomycetota</taxon>
        <taxon>Actinomycetes</taxon>
        <taxon>Streptosporangiales</taxon>
        <taxon>Thermomonosporaceae</taxon>
        <taxon>Actinomadura</taxon>
    </lineage>
</organism>
<evidence type="ECO:0000256" key="1">
    <source>
        <dbReference type="ARBA" id="ARBA00023116"/>
    </source>
</evidence>
<sequence length="87" mass="10627">MYGDYDPIKYTAHLQEMVDTKIYDPEILEKYTLQEIEELGRYIKHKRDDKFTYVAMRQWEGKYLYKNRVTKKIYETPQMAYMTIAAI</sequence>
<proteinExistence type="predicted"/>
<reference evidence="4" key="1">
    <citation type="journal article" date="2019" name="Int. J. Syst. Evol. Microbiol.">
        <title>The Global Catalogue of Microorganisms (GCM) 10K type strain sequencing project: providing services to taxonomists for standard genome sequencing and annotation.</title>
        <authorList>
            <consortium name="The Broad Institute Genomics Platform"/>
            <consortium name="The Broad Institute Genome Sequencing Center for Infectious Disease"/>
            <person name="Wu L."/>
            <person name="Ma J."/>
        </authorList>
    </citation>
    <scope>NUCLEOTIDE SEQUENCE [LARGE SCALE GENOMIC DNA]</scope>
    <source>
        <strain evidence="4">JCM 31696</strain>
    </source>
</reference>
<comment type="caution">
    <text evidence="3">The sequence shown here is derived from an EMBL/GenBank/DDBJ whole genome shotgun (WGS) entry which is preliminary data.</text>
</comment>
<protein>
    <submittedName>
        <fullName evidence="3">Ribonucleotide reductase N-terminal alpha domain-containing protein</fullName>
    </submittedName>
</protein>
<evidence type="ECO:0000313" key="4">
    <source>
        <dbReference type="Proteomes" id="UP001597083"/>
    </source>
</evidence>
<feature type="non-terminal residue" evidence="3">
    <location>
        <position position="87"/>
    </location>
</feature>
<keyword evidence="4" id="KW-1185">Reference proteome</keyword>
<dbReference type="Pfam" id="PF00317">
    <property type="entry name" value="Ribonuc_red_lgN"/>
    <property type="match status" value="1"/>
</dbReference>
<dbReference type="EMBL" id="JBHTIR010000073">
    <property type="protein sequence ID" value="MFD0850714.1"/>
    <property type="molecule type" value="Genomic_DNA"/>
</dbReference>
<dbReference type="InterPro" id="IPR013509">
    <property type="entry name" value="RNR_lsu_N"/>
</dbReference>
<dbReference type="SUPFAM" id="SSF48168">
    <property type="entry name" value="R1 subunit of ribonucleotide reductase, N-terminal domain"/>
    <property type="match status" value="1"/>
</dbReference>
<evidence type="ECO:0000313" key="3">
    <source>
        <dbReference type="EMBL" id="MFD0850714.1"/>
    </source>
</evidence>
<accession>A0ABW3CAP0</accession>
<dbReference type="Proteomes" id="UP001597083">
    <property type="component" value="Unassembled WGS sequence"/>
</dbReference>
<feature type="domain" description="Ribonucleotide reductase large subunit N-terminal" evidence="2">
    <location>
        <begin position="50"/>
        <end position="86"/>
    </location>
</feature>
<keyword evidence="1" id="KW-0215">Deoxyribonucleotide synthesis</keyword>
<evidence type="ECO:0000259" key="2">
    <source>
        <dbReference type="Pfam" id="PF00317"/>
    </source>
</evidence>